<dbReference type="PATRIC" id="fig|520767.4.peg.1614"/>
<dbReference type="EC" id="1.1.3.15" evidence="3"/>
<evidence type="ECO:0000259" key="1">
    <source>
        <dbReference type="Pfam" id="PF01266"/>
    </source>
</evidence>
<evidence type="ECO:0000313" key="3">
    <source>
        <dbReference type="EMBL" id="KYO65474.1"/>
    </source>
</evidence>
<dbReference type="AlphaFoldDB" id="A0A161QAI9"/>
<sequence length="488" mass="53363">MKDVVIIGGGVVGTAIAYELGKYNLDVVLLEKGDDVASGTTKANSAIIHAGYDAKPGTLKAKLNVRGNFLFSKICEELDVPFKRIGSLVLAFNDEEIKEIENLLERGKINGIPQIEIIGKEDILKMEPNVNKEVKAALFAKTAGIICPYELAQAFGENAFLNGVEFKFNSPVIGIEKLKDGFIVKTTHEDIHARFIINAAGVYADEIARMANAEEYKIIPRKGEYLLFDKSVGNIVNKVLFPTPTKISKGILVSPTVDGNFFIGPNSNNQESKEDTSVTLEGIEEIIKGAQRLVPNIPLKSVITSFAGIRAVAETDDFVINASQKVKGFINAGGIQSPGLSAAPAIAEMVIEILKDEGLQLNYKQNYICGRPKKFRFRELTNEQRKKLIEENPDFGHIVCRCETVTKAEIIDAIRRPLGAKSLDAVKRRTRAGMGRCQGGFCSPRIAEILSKELNIEQTQVTKFGPGSEILKGRVKEFEIEGGGHLAE</sequence>
<gene>
    <name evidence="3" type="primary">lhgO</name>
    <name evidence="3" type="ORF">ATZ99_15100</name>
</gene>
<dbReference type="Pfam" id="PF01266">
    <property type="entry name" value="DAO"/>
    <property type="match status" value="1"/>
</dbReference>
<dbReference type="InterPro" id="IPR052745">
    <property type="entry name" value="G3P_Oxidase/Oxidoreductase"/>
</dbReference>
<dbReference type="Gene3D" id="3.50.50.60">
    <property type="entry name" value="FAD/NAD(P)-binding domain"/>
    <property type="match status" value="1"/>
</dbReference>
<dbReference type="SUPFAM" id="SSF51905">
    <property type="entry name" value="FAD/NAD(P)-binding domain"/>
    <property type="match status" value="1"/>
</dbReference>
<dbReference type="PANTHER" id="PTHR42720:SF1">
    <property type="entry name" value="GLYCEROL 3-PHOSPHATE OXIDASE"/>
    <property type="match status" value="1"/>
</dbReference>
<protein>
    <submittedName>
        <fullName evidence="3">L-2-hydroxyglutarate oxidase LhgO</fullName>
        <ecNumber evidence="3">1.1.3.15</ecNumber>
    </submittedName>
</protein>
<dbReference type="OrthoDB" id="9801699at2"/>
<dbReference type="Gene3D" id="1.10.10.1100">
    <property type="entry name" value="BFD-like [2Fe-2S]-binding domain"/>
    <property type="match status" value="1"/>
</dbReference>
<dbReference type="RefSeq" id="WP_068748634.1">
    <property type="nucleotide sequence ID" value="NZ_LOHZ01000033.1"/>
</dbReference>
<accession>A0A161QAI9</accession>
<name>A0A161QAI9_9FIRM</name>
<dbReference type="GO" id="GO:0003973">
    <property type="term" value="F:(S)-2-hydroxy-acid oxidase activity"/>
    <property type="evidence" value="ECO:0007669"/>
    <property type="project" value="UniProtKB-EC"/>
</dbReference>
<dbReference type="InterPro" id="IPR041854">
    <property type="entry name" value="BFD-like_2Fe2S-bd_dom_sf"/>
</dbReference>
<proteinExistence type="predicted"/>
<dbReference type="InterPro" id="IPR036188">
    <property type="entry name" value="FAD/NAD-bd_sf"/>
</dbReference>
<dbReference type="CDD" id="cd19946">
    <property type="entry name" value="GlpA-like_Fer2_BFD-like"/>
    <property type="match status" value="1"/>
</dbReference>
<dbReference type="InterPro" id="IPR006076">
    <property type="entry name" value="FAD-dep_OxRdtase"/>
</dbReference>
<dbReference type="Pfam" id="PF04324">
    <property type="entry name" value="Fer2_BFD"/>
    <property type="match status" value="1"/>
</dbReference>
<dbReference type="SUPFAM" id="SSF54373">
    <property type="entry name" value="FAD-linked reductases, C-terminal domain"/>
    <property type="match status" value="1"/>
</dbReference>
<organism evidence="3 4">
    <name type="scientific">Thermovenabulum gondwanense</name>
    <dbReference type="NCBI Taxonomy" id="520767"/>
    <lineage>
        <taxon>Bacteria</taxon>
        <taxon>Bacillati</taxon>
        <taxon>Bacillota</taxon>
        <taxon>Clostridia</taxon>
        <taxon>Thermosediminibacterales</taxon>
        <taxon>Thermosediminibacteraceae</taxon>
        <taxon>Thermovenabulum</taxon>
    </lineage>
</organism>
<dbReference type="PANTHER" id="PTHR42720">
    <property type="entry name" value="GLYCEROL-3-PHOSPHATE DEHYDROGENASE"/>
    <property type="match status" value="1"/>
</dbReference>
<feature type="domain" description="FAD dependent oxidoreductase" evidence="1">
    <location>
        <begin position="3"/>
        <end position="352"/>
    </location>
</feature>
<feature type="domain" description="BFD-like [2Fe-2S]-binding" evidence="2">
    <location>
        <begin position="398"/>
        <end position="451"/>
    </location>
</feature>
<evidence type="ECO:0000313" key="4">
    <source>
        <dbReference type="Proteomes" id="UP000075737"/>
    </source>
</evidence>
<evidence type="ECO:0000259" key="2">
    <source>
        <dbReference type="Pfam" id="PF04324"/>
    </source>
</evidence>
<comment type="caution">
    <text evidence="3">The sequence shown here is derived from an EMBL/GenBank/DDBJ whole genome shotgun (WGS) entry which is preliminary data.</text>
</comment>
<keyword evidence="4" id="KW-1185">Reference proteome</keyword>
<dbReference type="Proteomes" id="UP000075737">
    <property type="component" value="Unassembled WGS sequence"/>
</dbReference>
<dbReference type="EMBL" id="LOHZ01000033">
    <property type="protein sequence ID" value="KYO65474.1"/>
    <property type="molecule type" value="Genomic_DNA"/>
</dbReference>
<dbReference type="STRING" id="520767.ATZ99_15100"/>
<dbReference type="InterPro" id="IPR007419">
    <property type="entry name" value="BFD-like_2Fe2S-bd_dom"/>
</dbReference>
<keyword evidence="3" id="KW-0560">Oxidoreductase</keyword>
<dbReference type="Gene3D" id="3.30.9.10">
    <property type="entry name" value="D-Amino Acid Oxidase, subunit A, domain 2"/>
    <property type="match status" value="1"/>
</dbReference>
<reference evidence="3 4" key="1">
    <citation type="submission" date="2015-12" db="EMBL/GenBank/DDBJ databases">
        <title>Draft genome of Thermovenabulum gondwanense isolated from a red thermophilic microbial mat colonisisng an outflow channel of a bore well.</title>
        <authorList>
            <person name="Patel B.K."/>
        </authorList>
    </citation>
    <scope>NUCLEOTIDE SEQUENCE [LARGE SCALE GENOMIC DNA]</scope>
    <source>
        <strain evidence="3 4">R270</strain>
    </source>
</reference>